<dbReference type="Pfam" id="PF00890">
    <property type="entry name" value="FAD_binding_2"/>
    <property type="match status" value="1"/>
</dbReference>
<evidence type="ECO:0000256" key="2">
    <source>
        <dbReference type="ARBA" id="ARBA00022643"/>
    </source>
</evidence>
<dbReference type="AlphaFoldDB" id="A0A923IWX2"/>
<keyword evidence="1" id="KW-0285">Flavoprotein</keyword>
<dbReference type="EC" id="1.1.5.3" evidence="5"/>
<dbReference type="EMBL" id="JACHMK010000001">
    <property type="protein sequence ID" value="MBB6334522.1"/>
    <property type="molecule type" value="Genomic_DNA"/>
</dbReference>
<protein>
    <submittedName>
        <fullName evidence="5">Glycerol-3-phosphate dehydrogenase subunit B</fullName>
        <ecNumber evidence="5">1.1.5.3</ecNumber>
    </submittedName>
</protein>
<proteinExistence type="predicted"/>
<accession>A0A923IWX2</accession>
<organism evidence="5 6">
    <name type="scientific">Schaalia hyovaginalis</name>
    <dbReference type="NCBI Taxonomy" id="29316"/>
    <lineage>
        <taxon>Bacteria</taxon>
        <taxon>Bacillati</taxon>
        <taxon>Actinomycetota</taxon>
        <taxon>Actinomycetes</taxon>
        <taxon>Actinomycetales</taxon>
        <taxon>Actinomycetaceae</taxon>
        <taxon>Schaalia</taxon>
    </lineage>
</organism>
<dbReference type="InterPro" id="IPR003953">
    <property type="entry name" value="FAD-dep_OxRdtase_2_FAD-bd"/>
</dbReference>
<dbReference type="InterPro" id="IPR036188">
    <property type="entry name" value="FAD/NAD-bd_sf"/>
</dbReference>
<comment type="caution">
    <text evidence="5">The sequence shown here is derived from an EMBL/GenBank/DDBJ whole genome shotgun (WGS) entry which is preliminary data.</text>
</comment>
<evidence type="ECO:0000313" key="5">
    <source>
        <dbReference type="EMBL" id="MBB6334522.1"/>
    </source>
</evidence>
<keyword evidence="3 5" id="KW-0560">Oxidoreductase</keyword>
<reference evidence="5" key="1">
    <citation type="submission" date="2020-08" db="EMBL/GenBank/DDBJ databases">
        <title>Sequencing the genomes of 1000 actinobacteria strains.</title>
        <authorList>
            <person name="Klenk H.-P."/>
        </authorList>
    </citation>
    <scope>NUCLEOTIDE SEQUENCE</scope>
    <source>
        <strain evidence="5">DSM 10695</strain>
    </source>
</reference>
<dbReference type="PIRSF" id="PIRSF000141">
    <property type="entry name" value="Anaerobic_G3P_dh"/>
    <property type="match status" value="1"/>
</dbReference>
<dbReference type="NCBIfam" id="TIGR03378">
    <property type="entry name" value="glycerol3P_GlpB"/>
    <property type="match status" value="1"/>
</dbReference>
<feature type="domain" description="FAD-dependent oxidoreductase 2 FAD-binding" evidence="4">
    <location>
        <begin position="3"/>
        <end position="398"/>
    </location>
</feature>
<keyword evidence="2" id="KW-0288">FMN</keyword>
<dbReference type="GO" id="GO:0004368">
    <property type="term" value="F:glycerol-3-phosphate dehydrogenase (quinone) activity"/>
    <property type="evidence" value="ECO:0007669"/>
    <property type="project" value="UniProtKB-EC"/>
</dbReference>
<evidence type="ECO:0000259" key="4">
    <source>
        <dbReference type="Pfam" id="PF00890"/>
    </source>
</evidence>
<sequence>MRDAVVIGAGLAGLAATLRLARGGAKVTLVTKGLGGLQLSQGTIDVLGYSEARIEDPLRAISEHVSTRPTHPYTHFTPEFVGEAAAWLKEVLGPELLLGDPHANVLLPTALGALRPTCLYQPSMAAGIPQAGRSYAIVGLRRLKDFYPALIAENLSRQPGPDGEPITARSIMVDLEIRKDEVDTTGTNHARALDDPAMRAELVATIKPHLNEGEIVGLPAVLGLNDPGAWKDIADRLGHEVFEIAMQPPSIPGMRLNQALTALVKKEARFILGSAVTGVEAEDGAVRAVTISTAGRPTRIETKNVVLAGGGFESGALDMDSYGTLSETILGLPVLAAEGQLLHGDFWGSDQAVFLAGLEVDDDMHPLGAGKAPVYSNVYAAGGNLAGATRWREKSGEGIALASALRAADQILGSLK</sequence>
<dbReference type="SUPFAM" id="SSF51905">
    <property type="entry name" value="FAD/NAD(P)-binding domain"/>
    <property type="match status" value="1"/>
</dbReference>
<dbReference type="InterPro" id="IPR009158">
    <property type="entry name" value="G3P_DH_GlpB_su"/>
</dbReference>
<dbReference type="NCBIfam" id="NF003724">
    <property type="entry name" value="PRK05329.2-3"/>
    <property type="match status" value="1"/>
</dbReference>
<gene>
    <name evidence="5" type="ORF">HD592_001087</name>
</gene>
<dbReference type="RefSeq" id="WP_184452416.1">
    <property type="nucleotide sequence ID" value="NZ_JACHMK010000001.1"/>
</dbReference>
<keyword evidence="6" id="KW-1185">Reference proteome</keyword>
<dbReference type="GO" id="GO:0009331">
    <property type="term" value="C:glycerol-3-phosphate dehydrogenase (FAD) complex"/>
    <property type="evidence" value="ECO:0007669"/>
    <property type="project" value="InterPro"/>
</dbReference>
<evidence type="ECO:0000256" key="3">
    <source>
        <dbReference type="ARBA" id="ARBA00023002"/>
    </source>
</evidence>
<name>A0A923IWX2_9ACTO</name>
<dbReference type="Proteomes" id="UP000617426">
    <property type="component" value="Unassembled WGS sequence"/>
</dbReference>
<evidence type="ECO:0000313" key="6">
    <source>
        <dbReference type="Proteomes" id="UP000617426"/>
    </source>
</evidence>
<evidence type="ECO:0000256" key="1">
    <source>
        <dbReference type="ARBA" id="ARBA00022630"/>
    </source>
</evidence>
<dbReference type="Gene3D" id="3.50.50.60">
    <property type="entry name" value="FAD/NAD(P)-binding domain"/>
    <property type="match status" value="2"/>
</dbReference>